<dbReference type="EMBL" id="JAFFGZ010000004">
    <property type="protein sequence ID" value="KAK4646190.1"/>
    <property type="molecule type" value="Genomic_DNA"/>
</dbReference>
<dbReference type="SUPFAM" id="SSF57701">
    <property type="entry name" value="Zn2/Cys6 DNA-binding domain"/>
    <property type="match status" value="1"/>
</dbReference>
<evidence type="ECO:0000256" key="2">
    <source>
        <dbReference type="ARBA" id="ARBA00022723"/>
    </source>
</evidence>
<dbReference type="Proteomes" id="UP001322138">
    <property type="component" value="Unassembled WGS sequence"/>
</dbReference>
<evidence type="ECO:0000313" key="7">
    <source>
        <dbReference type="Proteomes" id="UP001322138"/>
    </source>
</evidence>
<name>A0ABR0FTB0_9PEZI</name>
<keyword evidence="3" id="KW-0539">Nucleus</keyword>
<evidence type="ECO:0000313" key="6">
    <source>
        <dbReference type="EMBL" id="KAK4646190.1"/>
    </source>
</evidence>
<dbReference type="PANTHER" id="PTHR31001:SF50">
    <property type="entry name" value="ZN(II)2CYS6 TRANSCRIPTION FACTOR (EUROFUNG)"/>
    <property type="match status" value="1"/>
</dbReference>
<dbReference type="RefSeq" id="XP_062735166.1">
    <property type="nucleotide sequence ID" value="XM_062876566.1"/>
</dbReference>
<evidence type="ECO:0000256" key="4">
    <source>
        <dbReference type="SAM" id="MobiDB-lite"/>
    </source>
</evidence>
<sequence length="827" mass="91569">MSRSLPQIPSLNTGLSASQHQEDLSSLLGDLSQPARVRSCVTCRARKVKCDKMSPCSNCKRYGIACVLAPYRPPRWARRAAPGASSCITSPPSTAPPQTPVMSSLPNKSSQKADATHVMQRLEKLEQLVKDLGGEAAIRNANNLSKSPVEMTQQLSLDDTNQQDHVRSGIFLRIYDELDLLRSQTGALHQEDPNSSDSDPEDAFRNANTAATQVSSPRHTVFLGQSLGSSGASIYHLYPAPAQVPFLLGVFGENVNSLMQTVHMPAVKQLLLPKHDGAPPVLGPAQETLMFAIYFAAVTSMEESDVAGNLGSTKDELTRKFRSGFEHALAKTNFLGSPSLIVVQALLIFLLLVRCNDSPRFVWMMTGIVIRMAQSLGLNRDDAKMKGLSPYEAEIRRRVWWGVCFLDARTSEDQGTEVTISHGTFDTKLPLNVNDSDISPDMTELPAEREGMTDMSNALYCYEVSNMMRRMMNPTADGIRDMDRILDELYSKFDQRYIRHHQAGEPDIKYWIGITVARLVVAKVRLILHFPALLSSPNKQDMPMEVRDRLLLSAIEITEQNHAINTQTEIKGWSWVSHSYTHWHAIIFILLEITQRPWSPTVERAWLALHSEYLVPSKSSLERGPRFWTPLRRLIAQARKHREAELERLRKDPVRARLLEEEDARRTPFASDGPFPDSLSAQLFRERWQGLVAAKPVGMSYSRPGTSGIETSFGGANLGGFGHTNNNQAPSGFNFGYQGIASTPSPLTNPSNTPSVSTAAFANIPSFPMPNMAIDPQPWMGVSPTLAGDITGEFQPGMDIDDNVDWWEWLGKAGVMDPHGDPGGDGI</sequence>
<protein>
    <recommendedName>
        <fullName evidence="5">Zn(2)-C6 fungal-type domain-containing protein</fullName>
    </recommendedName>
</protein>
<dbReference type="InterPro" id="IPR036864">
    <property type="entry name" value="Zn2-C6_fun-type_DNA-bd_sf"/>
</dbReference>
<dbReference type="CDD" id="cd00067">
    <property type="entry name" value="GAL4"/>
    <property type="match status" value="1"/>
</dbReference>
<dbReference type="PANTHER" id="PTHR31001">
    <property type="entry name" value="UNCHARACTERIZED TRANSCRIPTIONAL REGULATORY PROTEIN"/>
    <property type="match status" value="1"/>
</dbReference>
<dbReference type="Gene3D" id="4.10.240.10">
    <property type="entry name" value="Zn(2)-C6 fungal-type DNA-binding domain"/>
    <property type="match status" value="1"/>
</dbReference>
<dbReference type="PROSITE" id="PS00463">
    <property type="entry name" value="ZN2_CY6_FUNGAL_1"/>
    <property type="match status" value="1"/>
</dbReference>
<feature type="domain" description="Zn(2)-C6 fungal-type" evidence="5">
    <location>
        <begin position="39"/>
        <end position="68"/>
    </location>
</feature>
<feature type="region of interest" description="Disordered" evidence="4">
    <location>
        <begin position="139"/>
        <end position="160"/>
    </location>
</feature>
<keyword evidence="2" id="KW-0479">Metal-binding</keyword>
<evidence type="ECO:0000259" key="5">
    <source>
        <dbReference type="PROSITE" id="PS50048"/>
    </source>
</evidence>
<reference evidence="6 7" key="1">
    <citation type="journal article" date="2023" name="bioRxiv">
        <title>High-quality genome assemblies of four members of thePodospora anserinaspecies complex.</title>
        <authorList>
            <person name="Ament-Velasquez S.L."/>
            <person name="Vogan A.A."/>
            <person name="Wallerman O."/>
            <person name="Hartmann F."/>
            <person name="Gautier V."/>
            <person name="Silar P."/>
            <person name="Giraud T."/>
            <person name="Johannesson H."/>
        </authorList>
    </citation>
    <scope>NUCLEOTIDE SEQUENCE [LARGE SCALE GENOMIC DNA]</scope>
    <source>
        <strain evidence="6 7">CBS 112042</strain>
    </source>
</reference>
<dbReference type="PROSITE" id="PS50048">
    <property type="entry name" value="ZN2_CY6_FUNGAL_2"/>
    <property type="match status" value="1"/>
</dbReference>
<feature type="compositionally biased region" description="Polar residues" evidence="4">
    <location>
        <begin position="140"/>
        <end position="160"/>
    </location>
</feature>
<dbReference type="InterPro" id="IPR007219">
    <property type="entry name" value="XnlR_reg_dom"/>
</dbReference>
<proteinExistence type="predicted"/>
<dbReference type="InterPro" id="IPR050613">
    <property type="entry name" value="Sec_Metabolite_Reg"/>
</dbReference>
<evidence type="ECO:0000256" key="3">
    <source>
        <dbReference type="ARBA" id="ARBA00023242"/>
    </source>
</evidence>
<comment type="subcellular location">
    <subcellularLocation>
        <location evidence="1">Nucleus</location>
    </subcellularLocation>
</comment>
<dbReference type="Pfam" id="PF04082">
    <property type="entry name" value="Fungal_trans"/>
    <property type="match status" value="1"/>
</dbReference>
<dbReference type="InterPro" id="IPR001138">
    <property type="entry name" value="Zn2Cys6_DnaBD"/>
</dbReference>
<dbReference type="GeneID" id="87896048"/>
<dbReference type="CDD" id="cd12148">
    <property type="entry name" value="fungal_TF_MHR"/>
    <property type="match status" value="1"/>
</dbReference>
<feature type="region of interest" description="Disordered" evidence="4">
    <location>
        <begin position="82"/>
        <end position="108"/>
    </location>
</feature>
<organism evidence="6 7">
    <name type="scientific">Podospora bellae-mahoneyi</name>
    <dbReference type="NCBI Taxonomy" id="2093777"/>
    <lineage>
        <taxon>Eukaryota</taxon>
        <taxon>Fungi</taxon>
        <taxon>Dikarya</taxon>
        <taxon>Ascomycota</taxon>
        <taxon>Pezizomycotina</taxon>
        <taxon>Sordariomycetes</taxon>
        <taxon>Sordariomycetidae</taxon>
        <taxon>Sordariales</taxon>
        <taxon>Podosporaceae</taxon>
        <taxon>Podospora</taxon>
    </lineage>
</organism>
<accession>A0ABR0FTB0</accession>
<evidence type="ECO:0000256" key="1">
    <source>
        <dbReference type="ARBA" id="ARBA00004123"/>
    </source>
</evidence>
<comment type="caution">
    <text evidence="6">The sequence shown here is derived from an EMBL/GenBank/DDBJ whole genome shotgun (WGS) entry which is preliminary data.</text>
</comment>
<dbReference type="Pfam" id="PF00172">
    <property type="entry name" value="Zn_clus"/>
    <property type="match status" value="1"/>
</dbReference>
<gene>
    <name evidence="6" type="ORF">QC761_208270</name>
</gene>
<keyword evidence="7" id="KW-1185">Reference proteome</keyword>
<dbReference type="SMART" id="SM00906">
    <property type="entry name" value="Fungal_trans"/>
    <property type="match status" value="1"/>
</dbReference>
<dbReference type="SMART" id="SM00066">
    <property type="entry name" value="GAL4"/>
    <property type="match status" value="1"/>
</dbReference>